<dbReference type="PATRIC" id="fig|1239307.3.peg.3206"/>
<dbReference type="AlphaFoldDB" id="W0HVM4"/>
<feature type="region of interest" description="Disordered" evidence="1">
    <location>
        <begin position="50"/>
        <end position="82"/>
    </location>
</feature>
<dbReference type="RefSeq" id="WP_025423053.1">
    <property type="nucleotide sequence ID" value="NZ_CP006569.1"/>
</dbReference>
<dbReference type="HOGENOM" id="CLU_100871_0_0_6"/>
<evidence type="ECO:0000313" key="2">
    <source>
        <dbReference type="EMBL" id="AHF77906.1"/>
    </source>
</evidence>
<sequence>MLKFKLTKEEFDDLEESAKTMYAEAGEGFQLAVDGIPDVSGLEKKVNELLGEKKTEQEKRRQAEEEARKAAEEQARKKGDLDTLEKSWAEKLSSRERELLAQIEERDGKLQTLLVDNVAQSLATRLAGDSAAVLTPHIKSRLVVEDGKTRILDADGKPSASTLEDLEKEFRSNKLFAPIVIGSKASGTGGNGSQTFVSGDGKKWTDYTEAQRLQLFKENPDEFKRLAATQNT</sequence>
<organism evidence="2 3">
    <name type="scientific">Sodalis praecaptivus</name>
    <dbReference type="NCBI Taxonomy" id="1239307"/>
    <lineage>
        <taxon>Bacteria</taxon>
        <taxon>Pseudomonadati</taxon>
        <taxon>Pseudomonadota</taxon>
        <taxon>Gammaproteobacteria</taxon>
        <taxon>Enterobacterales</taxon>
        <taxon>Bruguierivoracaceae</taxon>
        <taxon>Sodalis</taxon>
    </lineage>
</organism>
<accession>W0HVM4</accession>
<protein>
    <submittedName>
        <fullName evidence="2">Gp8 phage protein</fullName>
    </submittedName>
</protein>
<gene>
    <name evidence="2" type="ORF">Sant_2895</name>
</gene>
<proteinExistence type="predicted"/>
<keyword evidence="3" id="KW-1185">Reference proteome</keyword>
<evidence type="ECO:0000313" key="3">
    <source>
        <dbReference type="Proteomes" id="UP000019028"/>
    </source>
</evidence>
<evidence type="ECO:0000256" key="1">
    <source>
        <dbReference type="SAM" id="MobiDB-lite"/>
    </source>
</evidence>
<name>W0HVM4_9GAMM</name>
<reference evidence="2 3" key="1">
    <citation type="journal article" date="2014" name="Genome Biol. Evol.">
        <title>Genome degeneration and adaptation in a nascent stage of symbiosis.</title>
        <authorList>
            <person name="Oakeson K.F."/>
            <person name="Gil R."/>
            <person name="Clayton A.L."/>
            <person name="Dunn D.M."/>
            <person name="von Niederhausern A.C."/>
            <person name="Hamil C."/>
            <person name="Aoyagi A."/>
            <person name="Duval B."/>
            <person name="Baca A."/>
            <person name="Silva F.J."/>
            <person name="Vallier A."/>
            <person name="Jackson D.G."/>
            <person name="Latorre A."/>
            <person name="Weiss R.B."/>
            <person name="Heddi A."/>
            <person name="Moya A."/>
            <person name="Dale C."/>
        </authorList>
    </citation>
    <scope>NUCLEOTIDE SEQUENCE [LARGE SCALE GENOMIC DNA]</scope>
    <source>
        <strain evidence="2 3">HS1</strain>
    </source>
</reference>
<dbReference type="KEGG" id="sod:Sant_2895"/>
<dbReference type="OrthoDB" id="6636332at2"/>
<dbReference type="Proteomes" id="UP000019028">
    <property type="component" value="Chromosome"/>
</dbReference>
<dbReference type="EMBL" id="CP006569">
    <property type="protein sequence ID" value="AHF77906.1"/>
    <property type="molecule type" value="Genomic_DNA"/>
</dbReference>